<accession>A0ABD3B0X0</accession>
<dbReference type="PANTHER" id="PTHR46405">
    <property type="entry name" value="OS05G0141500 PROTEIN"/>
    <property type="match status" value="1"/>
</dbReference>
<evidence type="ECO:0000256" key="3">
    <source>
        <dbReference type="SAM" id="SignalP"/>
    </source>
</evidence>
<dbReference type="EMBL" id="JBJUIK010000001">
    <property type="protein sequence ID" value="KAL3537165.1"/>
    <property type="molecule type" value="Genomic_DNA"/>
</dbReference>
<feature type="region of interest" description="Disordered" evidence="2">
    <location>
        <begin position="43"/>
        <end position="81"/>
    </location>
</feature>
<feature type="compositionally biased region" description="Polar residues" evidence="2">
    <location>
        <begin position="43"/>
        <end position="78"/>
    </location>
</feature>
<evidence type="ECO:0000313" key="5">
    <source>
        <dbReference type="EMBL" id="KAL3537165.1"/>
    </source>
</evidence>
<dbReference type="AlphaFoldDB" id="A0ABD3B0X0"/>
<feature type="non-terminal residue" evidence="5">
    <location>
        <position position="1"/>
    </location>
</feature>
<reference evidence="5 6" key="1">
    <citation type="submission" date="2024-11" db="EMBL/GenBank/DDBJ databases">
        <title>A near-complete genome assembly of Cinchona calisaya.</title>
        <authorList>
            <person name="Lian D.C."/>
            <person name="Zhao X.W."/>
            <person name="Wei L."/>
        </authorList>
    </citation>
    <scope>NUCLEOTIDE SEQUENCE [LARGE SCALE GENOMIC DNA]</scope>
    <source>
        <tissue evidence="5">Nenye</tissue>
    </source>
</reference>
<feature type="coiled-coil region" evidence="1">
    <location>
        <begin position="412"/>
        <end position="446"/>
    </location>
</feature>
<dbReference type="Proteomes" id="UP001630127">
    <property type="component" value="Unassembled WGS sequence"/>
</dbReference>
<evidence type="ECO:0000256" key="1">
    <source>
        <dbReference type="SAM" id="Coils"/>
    </source>
</evidence>
<feature type="domain" description="PIR2-like helical" evidence="4">
    <location>
        <begin position="102"/>
        <end position="205"/>
    </location>
</feature>
<proteinExistence type="predicted"/>
<organism evidence="5 6">
    <name type="scientific">Cinchona calisaya</name>
    <dbReference type="NCBI Taxonomy" id="153742"/>
    <lineage>
        <taxon>Eukaryota</taxon>
        <taxon>Viridiplantae</taxon>
        <taxon>Streptophyta</taxon>
        <taxon>Embryophyta</taxon>
        <taxon>Tracheophyta</taxon>
        <taxon>Spermatophyta</taxon>
        <taxon>Magnoliopsida</taxon>
        <taxon>eudicotyledons</taxon>
        <taxon>Gunneridae</taxon>
        <taxon>Pentapetalae</taxon>
        <taxon>asterids</taxon>
        <taxon>lamiids</taxon>
        <taxon>Gentianales</taxon>
        <taxon>Rubiaceae</taxon>
        <taxon>Cinchonoideae</taxon>
        <taxon>Cinchoneae</taxon>
        <taxon>Cinchona</taxon>
    </lineage>
</organism>
<keyword evidence="1" id="KW-0175">Coiled coil</keyword>
<name>A0ABD3B0X0_9GENT</name>
<evidence type="ECO:0000313" key="6">
    <source>
        <dbReference type="Proteomes" id="UP001630127"/>
    </source>
</evidence>
<evidence type="ECO:0000256" key="2">
    <source>
        <dbReference type="SAM" id="MobiDB-lite"/>
    </source>
</evidence>
<comment type="caution">
    <text evidence="5">The sequence shown here is derived from an EMBL/GenBank/DDBJ whole genome shotgun (WGS) entry which is preliminary data.</text>
</comment>
<sequence length="465" mass="52073">FTVLLRFVCFTLLQMAGSGKGKCKKSKGKSKYNKSEIINKKIGTSETNPNLQEKQSNISGSSQEYRDGSSPSHSNLSGEPSRLSCYNEVKIEKLLCERLLVRYNEALELLVGSGFSMDIALKAILNFGCVFGPMNILANIMTNSVVYIYCSHLANNDVCIENGPVFENMIELTKFSLQSLVDEILKLRPLWKKVDAMLYILSSSMLTGTIENLFPTANDLDLGIKSELSEIHSKAVSEGPVQLQNVDHSFAPLVWGSHLREAFAPLAVGNDLITAASWIHPEVIRASSTPSEGLDLLFSSCCYESNLEEWLQSCSSDQKNEIIFSMHNRIEDFKEQLNKQENWSNEEIIKATEKLNSYLVGLRMSIMEKMAEDQSRTNLQLQNFEISSKFASDSTRFLQLAEERHKISLTTIADLEKRISTLKMEMKELKEKNFRLELELVLAEIAQKQPEAGGSVSAGAKKKHG</sequence>
<protein>
    <recommendedName>
        <fullName evidence="4">PIR2-like helical domain-containing protein</fullName>
    </recommendedName>
</protein>
<gene>
    <name evidence="5" type="ORF">ACH5RR_000531</name>
</gene>
<dbReference type="InterPro" id="IPR046527">
    <property type="entry name" value="PIR2-like_helical"/>
</dbReference>
<dbReference type="Pfam" id="PF20235">
    <property type="entry name" value="PIR2-like_helical"/>
    <property type="match status" value="1"/>
</dbReference>
<dbReference type="PANTHER" id="PTHR46405:SF3">
    <property type="entry name" value="RING_U-BOX SUPERFAMILY PROTEIN"/>
    <property type="match status" value="1"/>
</dbReference>
<dbReference type="InterPro" id="IPR046934">
    <property type="entry name" value="PIR2-like"/>
</dbReference>
<evidence type="ECO:0000259" key="4">
    <source>
        <dbReference type="Pfam" id="PF20235"/>
    </source>
</evidence>
<feature type="chain" id="PRO_5044760065" description="PIR2-like helical domain-containing protein" evidence="3">
    <location>
        <begin position="22"/>
        <end position="465"/>
    </location>
</feature>
<keyword evidence="3" id="KW-0732">Signal</keyword>
<keyword evidence="6" id="KW-1185">Reference proteome</keyword>
<feature type="signal peptide" evidence="3">
    <location>
        <begin position="1"/>
        <end position="21"/>
    </location>
</feature>